<evidence type="ECO:0000313" key="6">
    <source>
        <dbReference type="EMBL" id="KDP28289.1"/>
    </source>
</evidence>
<feature type="region of interest" description="Disordered" evidence="4">
    <location>
        <begin position="1"/>
        <end position="35"/>
    </location>
</feature>
<dbReference type="InterPro" id="IPR007930">
    <property type="entry name" value="DUF724"/>
</dbReference>
<feature type="domain" description="Agenet" evidence="5">
    <location>
        <begin position="167"/>
        <end position="234"/>
    </location>
</feature>
<dbReference type="Gene3D" id="2.30.30.140">
    <property type="match status" value="1"/>
</dbReference>
<dbReference type="InterPro" id="IPR008395">
    <property type="entry name" value="Agenet-like_dom"/>
</dbReference>
<dbReference type="OrthoDB" id="1154930at2759"/>
<evidence type="ECO:0000313" key="7">
    <source>
        <dbReference type="Proteomes" id="UP000027138"/>
    </source>
</evidence>
<dbReference type="AlphaFoldDB" id="A0A067K908"/>
<evidence type="ECO:0000256" key="3">
    <source>
        <dbReference type="SAM" id="Coils"/>
    </source>
</evidence>
<dbReference type="PANTHER" id="PTHR31917">
    <property type="entry name" value="AGENET DOMAIN-CONTAINING PROTEIN-RELATED"/>
    <property type="match status" value="1"/>
</dbReference>
<dbReference type="SMART" id="SM00743">
    <property type="entry name" value="Agenet"/>
    <property type="match status" value="4"/>
</dbReference>
<proteinExistence type="predicted"/>
<dbReference type="KEGG" id="jcu:105642649"/>
<feature type="region of interest" description="Disordered" evidence="4">
    <location>
        <begin position="565"/>
        <end position="585"/>
    </location>
</feature>
<accession>A0A067K908</accession>
<feature type="domain" description="Agenet" evidence="5">
    <location>
        <begin position="21"/>
        <end position="95"/>
    </location>
</feature>
<evidence type="ECO:0000256" key="4">
    <source>
        <dbReference type="SAM" id="MobiDB-lite"/>
    </source>
</evidence>
<reference evidence="6 7" key="1">
    <citation type="journal article" date="2014" name="PLoS ONE">
        <title>Global Analysis of Gene Expression Profiles in Physic Nut (Jatropha curcas L.) Seedlings Exposed to Salt Stress.</title>
        <authorList>
            <person name="Zhang L."/>
            <person name="Zhang C."/>
            <person name="Wu P."/>
            <person name="Chen Y."/>
            <person name="Li M."/>
            <person name="Jiang H."/>
            <person name="Wu G."/>
        </authorList>
    </citation>
    <scope>NUCLEOTIDE SEQUENCE [LARGE SCALE GENOMIC DNA]</scope>
    <source>
        <strain evidence="7">cv. GZQX0401</strain>
        <tissue evidence="6">Young leaves</tissue>
    </source>
</reference>
<evidence type="ECO:0000256" key="1">
    <source>
        <dbReference type="ARBA" id="ARBA00022448"/>
    </source>
</evidence>
<dbReference type="CDD" id="cd20405">
    <property type="entry name" value="Tudor_Agenet_AtDUF_rpt1_3"/>
    <property type="match status" value="2"/>
</dbReference>
<keyword evidence="7" id="KW-1185">Reference proteome</keyword>
<gene>
    <name evidence="6" type="ORF">JCGZ_14060</name>
</gene>
<feature type="domain" description="Agenet" evidence="5">
    <location>
        <begin position="236"/>
        <end position="292"/>
    </location>
</feature>
<dbReference type="STRING" id="180498.A0A067K908"/>
<organism evidence="6 7">
    <name type="scientific">Jatropha curcas</name>
    <name type="common">Barbados nut</name>
    <dbReference type="NCBI Taxonomy" id="180498"/>
    <lineage>
        <taxon>Eukaryota</taxon>
        <taxon>Viridiplantae</taxon>
        <taxon>Streptophyta</taxon>
        <taxon>Embryophyta</taxon>
        <taxon>Tracheophyta</taxon>
        <taxon>Spermatophyta</taxon>
        <taxon>Magnoliopsida</taxon>
        <taxon>eudicotyledons</taxon>
        <taxon>Gunneridae</taxon>
        <taxon>Pentapetalae</taxon>
        <taxon>rosids</taxon>
        <taxon>fabids</taxon>
        <taxon>Malpighiales</taxon>
        <taxon>Euphorbiaceae</taxon>
        <taxon>Crotonoideae</taxon>
        <taxon>Jatropheae</taxon>
        <taxon>Jatropha</taxon>
    </lineage>
</organism>
<dbReference type="Pfam" id="PF05641">
    <property type="entry name" value="Agenet"/>
    <property type="match status" value="3"/>
</dbReference>
<feature type="region of interest" description="Disordered" evidence="4">
    <location>
        <begin position="418"/>
        <end position="443"/>
    </location>
</feature>
<sequence>MVGLDSDPQPKNPHNDTHSSLLYNKGQEVEVSSDEDGFRGAWYPATIVDSPTKSASKKRKRLMVKYKTLLTEDGSAPLTELVDPSHVRPLPPENGDRLFQENDVVDARYRDGWWTGIVRKVLESSRCRVFFANPPEVIDFDGKDLRVHLEWVNGHWVRPEKQQTTGSVFSSGTAVEVNIDQENVRDAWFPAVVIKENGDETFLVKYQSSGNSDEAGTKVTVDALHIRPMPPRYADRNFELLEKVDAQYNFGWRAGVITKLLAGRKYNVFFKQGNEDRELYHSEIRPHVEWINGQWFCKSKEIVIASDKKNQLGNAHNSTDNADMFTKLERSGAVESKTEETVTCSATIRNLIEQSIHCNEKSPSHVLPPSKKVKITAPNGAGKHSHPAKKSMEGDDTNSPLVEIPIETSINETVRGLATPRTGGKRARCARKSMVGDRTAARTESPCAGKSAWLQVGAQSNGGFINIKDLPKKAKQQKVAEADSKKVEIVTRKGRSIKSPFRNSSAAVDVATQKINESKDKPKDNVPVIIALQATGMRSSDLDSPSQLSGEETLKLIRDQKKNLNDSGGKVMGLDQHKCGGSFQRRKRGRPRKLLIVGLKTTEAGKEDYGVQDVANELIVKDRAIDEAELPIQTRVESAVSQVASREKAAEVSETDYKTKEVDMTIISMSKDVVDDDQPLSTWIGGTQSSATTEELRSSFGKPNAWNEIRERHSDLAIVSSAIDAQRESMPDENQCLPFVKRSPVWETIESMDIFKIMPQRPHFHPLADCKEEYREGSAIGIMVTFAGLFEKITSLRFEDSKSILESTLESLIDLERHGFDVTLPRNRVNELLSIKEGKDLNEFLNESKDIERQIEEHIDDRRKMEAQINDIQRKLRELQEELAASKSKMQSKDVEIANLRSHVESMNGIVNDARNNFENIVRAPWKWP</sequence>
<dbReference type="EMBL" id="KK914782">
    <property type="protein sequence ID" value="KDP28289.1"/>
    <property type="molecule type" value="Genomic_DNA"/>
</dbReference>
<evidence type="ECO:0000259" key="5">
    <source>
        <dbReference type="SMART" id="SM00743"/>
    </source>
</evidence>
<feature type="domain" description="Agenet" evidence="5">
    <location>
        <begin position="97"/>
        <end position="153"/>
    </location>
</feature>
<protein>
    <recommendedName>
        <fullName evidence="5">Agenet domain-containing protein</fullName>
    </recommendedName>
</protein>
<dbReference type="PANTHER" id="PTHR31917:SF153">
    <property type="entry name" value="DUF724 DOMAIN-CONTAINING PROTEIN 3-RELATED"/>
    <property type="match status" value="1"/>
</dbReference>
<feature type="coiled-coil region" evidence="3">
    <location>
        <begin position="841"/>
        <end position="896"/>
    </location>
</feature>
<dbReference type="Pfam" id="PF05266">
    <property type="entry name" value="DUF724"/>
    <property type="match status" value="1"/>
</dbReference>
<evidence type="ECO:0000256" key="2">
    <source>
        <dbReference type="ARBA" id="ARBA00022604"/>
    </source>
</evidence>
<keyword evidence="1" id="KW-0813">Transport</keyword>
<keyword evidence="3" id="KW-0175">Coiled coil</keyword>
<dbReference type="Proteomes" id="UP000027138">
    <property type="component" value="Unassembled WGS sequence"/>
</dbReference>
<keyword evidence="2" id="KW-0341">Growth regulation</keyword>
<feature type="region of interest" description="Disordered" evidence="4">
    <location>
        <begin position="377"/>
        <end position="397"/>
    </location>
</feature>
<dbReference type="InterPro" id="IPR014002">
    <property type="entry name" value="Agenet_dom_plant"/>
</dbReference>
<name>A0A067K908_JATCU</name>
<dbReference type="CDD" id="cd20406">
    <property type="entry name" value="Tudor_Agenet_AtDUF_rpt2_4"/>
    <property type="match status" value="2"/>
</dbReference>